<sequence>MTNKVEIHGLCEPRFEAVKEAFTKNFEEGMEVGASFAVTINGEYVIDIWGGYKDPERSQLWEKDTICNVYSTTKVPTVLCTMMCVDRALLDLDENVAKYWPEFAQNGKENILVRHVLSHTSGLSGIEEIIPSRAWYDWNKITSLLAAQKPWWEPGTKSGYHSATHGFLLGELVRRVSGKSLGTFFKEEIANPLKIDFHIGLAETHVPRVTKLIPDLPIMEYIPLFMGGIFNTVGSSEIVQKEIGNLEKKVMLDYGDEDQFTIIISNGKIKFTTGKIENPDCSFIVSKQRAALMYWIFSSRNDEPDYLSENLKMEGKSEDFDQIKKLFELIATEARRLGTVGIKMLLSGRLRDFSGDREWQAAEMPASNGHGNARSVARIASVIACEGELDGIRIISRETLEQILEEQIFVRDLVMGYPIRWGLGVALPTKERPRPNPRSCFWGGMGGSAITMDLDAKIGIGYVMNKMRSQTRKETAVNLYHSDTRGNRLIKATYESLDLI</sequence>
<dbReference type="InterPro" id="IPR012338">
    <property type="entry name" value="Beta-lactam/transpept-like"/>
</dbReference>
<gene>
    <name evidence="2" type="ORF">LCGC14_0640690</name>
</gene>
<evidence type="ECO:0000259" key="1">
    <source>
        <dbReference type="Pfam" id="PF00144"/>
    </source>
</evidence>
<dbReference type="InterPro" id="IPR052907">
    <property type="entry name" value="Beta-lactamase/esterase"/>
</dbReference>
<reference evidence="2" key="1">
    <citation type="journal article" date="2015" name="Nature">
        <title>Complex archaea that bridge the gap between prokaryotes and eukaryotes.</title>
        <authorList>
            <person name="Spang A."/>
            <person name="Saw J.H."/>
            <person name="Jorgensen S.L."/>
            <person name="Zaremba-Niedzwiedzka K."/>
            <person name="Martijn J."/>
            <person name="Lind A.E."/>
            <person name="van Eijk R."/>
            <person name="Schleper C."/>
            <person name="Guy L."/>
            <person name="Ettema T.J."/>
        </authorList>
    </citation>
    <scope>NUCLEOTIDE SEQUENCE</scope>
</reference>
<dbReference type="EMBL" id="LAZR01001158">
    <property type="protein sequence ID" value="KKN49639.1"/>
    <property type="molecule type" value="Genomic_DNA"/>
</dbReference>
<dbReference type="PANTHER" id="PTHR43319">
    <property type="entry name" value="BETA-LACTAMASE-RELATED"/>
    <property type="match status" value="1"/>
</dbReference>
<evidence type="ECO:0000313" key="2">
    <source>
        <dbReference type="EMBL" id="KKN49639.1"/>
    </source>
</evidence>
<dbReference type="AlphaFoldDB" id="A0A0F9R4F2"/>
<dbReference type="InterPro" id="IPR001466">
    <property type="entry name" value="Beta-lactam-related"/>
</dbReference>
<feature type="domain" description="Beta-lactamase-related" evidence="1">
    <location>
        <begin position="22"/>
        <end position="212"/>
    </location>
</feature>
<feature type="domain" description="Beta-lactamase-related" evidence="1">
    <location>
        <begin position="358"/>
        <end position="474"/>
    </location>
</feature>
<dbReference type="Pfam" id="PF00144">
    <property type="entry name" value="Beta-lactamase"/>
    <property type="match status" value="2"/>
</dbReference>
<dbReference type="SUPFAM" id="SSF56601">
    <property type="entry name" value="beta-lactamase/transpeptidase-like"/>
    <property type="match status" value="1"/>
</dbReference>
<proteinExistence type="predicted"/>
<organism evidence="2">
    <name type="scientific">marine sediment metagenome</name>
    <dbReference type="NCBI Taxonomy" id="412755"/>
    <lineage>
        <taxon>unclassified sequences</taxon>
        <taxon>metagenomes</taxon>
        <taxon>ecological metagenomes</taxon>
    </lineage>
</organism>
<comment type="caution">
    <text evidence="2">The sequence shown here is derived from an EMBL/GenBank/DDBJ whole genome shotgun (WGS) entry which is preliminary data.</text>
</comment>
<accession>A0A0F9R4F2</accession>
<dbReference type="Gene3D" id="3.40.710.10">
    <property type="entry name" value="DD-peptidase/beta-lactamase superfamily"/>
    <property type="match status" value="2"/>
</dbReference>
<name>A0A0F9R4F2_9ZZZZ</name>
<dbReference type="PANTHER" id="PTHR43319:SF3">
    <property type="entry name" value="BETA-LACTAMASE-RELATED DOMAIN-CONTAINING PROTEIN"/>
    <property type="match status" value="1"/>
</dbReference>
<protein>
    <recommendedName>
        <fullName evidence="1">Beta-lactamase-related domain-containing protein</fullName>
    </recommendedName>
</protein>